<dbReference type="EMBL" id="KN882010">
    <property type="protein sequence ID" value="KIY47158.1"/>
    <property type="molecule type" value="Genomic_DNA"/>
</dbReference>
<keyword evidence="4" id="KW-1185">Reference proteome</keyword>
<dbReference type="AlphaFoldDB" id="A0A0D7A8M3"/>
<accession>A0A0D7A8M3</accession>
<reference evidence="3 4" key="1">
    <citation type="journal article" date="2015" name="Fungal Genet. Biol.">
        <title>Evolution of novel wood decay mechanisms in Agaricales revealed by the genome sequences of Fistulina hepatica and Cylindrobasidium torrendii.</title>
        <authorList>
            <person name="Floudas D."/>
            <person name="Held B.W."/>
            <person name="Riley R."/>
            <person name="Nagy L.G."/>
            <person name="Koehler G."/>
            <person name="Ransdell A.S."/>
            <person name="Younus H."/>
            <person name="Chow J."/>
            <person name="Chiniquy J."/>
            <person name="Lipzen A."/>
            <person name="Tritt A."/>
            <person name="Sun H."/>
            <person name="Haridas S."/>
            <person name="LaButti K."/>
            <person name="Ohm R.A."/>
            <person name="Kues U."/>
            <person name="Blanchette R.A."/>
            <person name="Grigoriev I.V."/>
            <person name="Minto R.E."/>
            <person name="Hibbett D.S."/>
        </authorList>
    </citation>
    <scope>NUCLEOTIDE SEQUENCE [LARGE SCALE GENOMIC DNA]</scope>
    <source>
        <strain evidence="3 4">ATCC 64428</strain>
    </source>
</reference>
<keyword evidence="1" id="KW-0812">Transmembrane</keyword>
<dbReference type="Pfam" id="PF20153">
    <property type="entry name" value="DUF6535"/>
    <property type="match status" value="1"/>
</dbReference>
<feature type="non-terminal residue" evidence="3">
    <location>
        <position position="156"/>
    </location>
</feature>
<keyword evidence="1" id="KW-1133">Transmembrane helix</keyword>
<feature type="transmembrane region" description="Helical" evidence="1">
    <location>
        <begin position="99"/>
        <end position="120"/>
    </location>
</feature>
<evidence type="ECO:0000259" key="2">
    <source>
        <dbReference type="Pfam" id="PF20153"/>
    </source>
</evidence>
<organism evidence="3 4">
    <name type="scientific">Fistulina hepatica ATCC 64428</name>
    <dbReference type="NCBI Taxonomy" id="1128425"/>
    <lineage>
        <taxon>Eukaryota</taxon>
        <taxon>Fungi</taxon>
        <taxon>Dikarya</taxon>
        <taxon>Basidiomycota</taxon>
        <taxon>Agaricomycotina</taxon>
        <taxon>Agaricomycetes</taxon>
        <taxon>Agaricomycetidae</taxon>
        <taxon>Agaricales</taxon>
        <taxon>Fistulinaceae</taxon>
        <taxon>Fistulina</taxon>
    </lineage>
</organism>
<proteinExistence type="predicted"/>
<feature type="non-terminal residue" evidence="3">
    <location>
        <position position="1"/>
    </location>
</feature>
<feature type="transmembrane region" description="Helical" evidence="1">
    <location>
        <begin position="75"/>
        <end position="93"/>
    </location>
</feature>
<evidence type="ECO:0000256" key="1">
    <source>
        <dbReference type="SAM" id="Phobius"/>
    </source>
</evidence>
<evidence type="ECO:0000313" key="4">
    <source>
        <dbReference type="Proteomes" id="UP000054144"/>
    </source>
</evidence>
<keyword evidence="1" id="KW-0472">Membrane</keyword>
<evidence type="ECO:0000313" key="3">
    <source>
        <dbReference type="EMBL" id="KIY47158.1"/>
    </source>
</evidence>
<dbReference type="OrthoDB" id="3235960at2759"/>
<protein>
    <recommendedName>
        <fullName evidence="2">DUF6535 domain-containing protein</fullName>
    </recommendedName>
</protein>
<feature type="transmembrane region" description="Helical" evidence="1">
    <location>
        <begin position="12"/>
        <end position="32"/>
    </location>
</feature>
<feature type="domain" description="DUF6535" evidence="2">
    <location>
        <begin position="4"/>
        <end position="94"/>
    </location>
</feature>
<name>A0A0D7A8M3_9AGAR</name>
<sequence>PSVSTSAAVRINILWFLSLVLSLGAALTGLLCKQWIHHFLQSSGRTGEDALAIRQLRFEGVIAWHVDNIVSSVPLLLQVALIFFLVGLIDLLWSIKLVLAGIVSAVISVVLGFYIFTTVAPSLQMQLLPFITPSYGGTVPAQCAYKSPQSLFFLRS</sequence>
<gene>
    <name evidence="3" type="ORF">FISHEDRAFT_17009</name>
</gene>
<dbReference type="Proteomes" id="UP000054144">
    <property type="component" value="Unassembled WGS sequence"/>
</dbReference>
<dbReference type="InterPro" id="IPR045338">
    <property type="entry name" value="DUF6535"/>
</dbReference>